<dbReference type="Pfam" id="PF11060">
    <property type="entry name" value="DUF2861"/>
    <property type="match status" value="1"/>
</dbReference>
<evidence type="ECO:0000313" key="2">
    <source>
        <dbReference type="EMBL" id="ATF92873.1"/>
    </source>
</evidence>
<organism evidence="2 3">
    <name type="scientific">Cedecea neteri</name>
    <dbReference type="NCBI Taxonomy" id="158822"/>
    <lineage>
        <taxon>Bacteria</taxon>
        <taxon>Pseudomonadati</taxon>
        <taxon>Pseudomonadota</taxon>
        <taxon>Gammaproteobacteria</taxon>
        <taxon>Enterobacterales</taxon>
        <taxon>Enterobacteriaceae</taxon>
        <taxon>Cedecea</taxon>
    </lineage>
</organism>
<evidence type="ECO:0000256" key="1">
    <source>
        <dbReference type="SAM" id="SignalP"/>
    </source>
</evidence>
<dbReference type="InterPro" id="IPR021290">
    <property type="entry name" value="DUF2861"/>
</dbReference>
<dbReference type="RefSeq" id="WP_061277440.1">
    <property type="nucleotide sequence ID" value="NZ_CP023525.1"/>
</dbReference>
<keyword evidence="1" id="KW-0732">Signal</keyword>
<reference evidence="2 3" key="1">
    <citation type="submission" date="2017-09" db="EMBL/GenBank/DDBJ databases">
        <title>FDA dAtabase for Regulatory Grade micrObial Sequences (FDA-ARGOS): Supporting development and validation of Infectious Disease Dx tests.</title>
        <authorList>
            <person name="Minogue T."/>
            <person name="Wolcott M."/>
            <person name="Wasieloski L."/>
            <person name="Aguilar W."/>
            <person name="Moore D."/>
            <person name="Tallon L."/>
            <person name="Sadzewicz L."/>
            <person name="Ott S."/>
            <person name="Zhao X."/>
            <person name="Nagaraj S."/>
            <person name="Vavikolanu K."/>
            <person name="Aluvathingal J."/>
            <person name="Nadendla S."/>
            <person name="Sichtig H."/>
        </authorList>
    </citation>
    <scope>NUCLEOTIDE SEQUENCE [LARGE SCALE GENOMIC DNA]</scope>
    <source>
        <strain evidence="2 3">FDAARGOS_392</strain>
    </source>
</reference>
<feature type="chain" id="PRO_5012041655" evidence="1">
    <location>
        <begin position="19"/>
        <end position="272"/>
    </location>
</feature>
<dbReference type="AlphaFoldDB" id="A0A291DYU1"/>
<dbReference type="Proteomes" id="UP000217979">
    <property type="component" value="Chromosome"/>
</dbReference>
<feature type="signal peptide" evidence="1">
    <location>
        <begin position="1"/>
        <end position="18"/>
    </location>
</feature>
<sequence length="272" mass="30504">MKLPLLALLIVSSFSVCATLPQTPLEPVYHQLFNQRNDLANSQLMDAWPRLNSEAQRQAWKEALDAVISRQCGKDLSTAVPAWLDDLTLTLMQRDMPLNRIYRITLSGKSPRHDLNVSLMLPDGRKAFATMPVQYEAEGAFRVESEEFTQPLSEGVYVLTVSGGGQQWRQPLALQGVGGLTQIQLQDRAITLHTPQVAPACPRPWLEQSLLNRSDYNQIWWAKNDRLRLVPWPSKPVDSVWATVAIVSAENRGSMAVRTEHRLAGPLATMKN</sequence>
<name>A0A291DYU1_9ENTR</name>
<protein>
    <submittedName>
        <fullName evidence="2">DUF2861 domain-containing protein</fullName>
    </submittedName>
</protein>
<gene>
    <name evidence="2" type="ORF">CO704_12585</name>
</gene>
<dbReference type="EMBL" id="CP023525">
    <property type="protein sequence ID" value="ATF92873.1"/>
    <property type="molecule type" value="Genomic_DNA"/>
</dbReference>
<proteinExistence type="predicted"/>
<accession>A0A291DYU1</accession>
<evidence type="ECO:0000313" key="3">
    <source>
        <dbReference type="Proteomes" id="UP000217979"/>
    </source>
</evidence>